<dbReference type="OrthoDB" id="67540at2759"/>
<protein>
    <recommendedName>
        <fullName evidence="3">RIC1 C-terminal alpha solenoid region domain-containing protein</fullName>
    </recommendedName>
</protein>
<keyword evidence="5" id="KW-1185">Reference proteome</keyword>
<dbReference type="PANTHER" id="PTHR22746:SF10">
    <property type="entry name" value="GUANINE NUCLEOTIDE EXCHANGE FACTOR SUBUNIT RIC1"/>
    <property type="match status" value="1"/>
</dbReference>
<dbReference type="GO" id="GO:0000139">
    <property type="term" value="C:Golgi membrane"/>
    <property type="evidence" value="ECO:0007669"/>
    <property type="project" value="TreeGrafter"/>
</dbReference>
<dbReference type="Proteomes" id="UP000053237">
    <property type="component" value="Unassembled WGS sequence"/>
</dbReference>
<gene>
    <name evidence="4" type="ORF">BN9_077500</name>
</gene>
<sequence length="1514" mass="169825">MGDGSDPRSSNSQYEDVVLAIHPTSQLLAVVKSTEVTLWMHSFTHITGASSEPADSILDTLSDEKGYDAHYLFSFPRELRGNTPNSPKKRTKPHATVWAYWISSLQLIISECGATNWELYEFNVDHAKSNSKPFSARLTTHSVAKILGNDDISSYNFSSSPQNEDTFAFLTLVTTDSIPILSVHQGQDETRPGYISSMAVLHSHVFLGLSDGFLAVIHVPSHSAPRTTTSGDWKIDLKPHFDSDSASNSQASCHALSGGSISSDTVFLAACSSSQCVLLELNIPLKQIENSVSIPEPPTTCKLVSCALFVQQTTLLALGWSNSKTSLIHIEKATYSASISLHSVGELSLESDGYRASQLGSVVSIAWASDGAAVAVAYEKRGFSLFSTDGKRIMSSFPHQYQPVSHDNETCIHGAFQVAWTLQDSLLLVTPRPHHAVRAYEPEELYMEIQTELYKDEDGFCMSLSGALGRCGAWVRSFSPRPSNREAGSAEMNGKIDSGDLILSLDDGKDPMDLVNVPFHEIITRLKSVPTHTNVSIRFLRIQWEAIFTLLTIAIDNETFCNRNLIQILKEDPDLHARLVGLRMQNRHGDYTTRWDAELGQQSLSSDGISRYVDAWKSLKGTSATLSRQKYVKFIFSVFPTWNPVEILTEIAEFSKRINHARSSILMEYSIMQQVPMSGIASCLLFLQASSVYVVASRALETPWQLSTGARYTVPPTYAHALPLRLASFSSDTHQLAVAGQRGFCILNLLTGKWRGFGNVAQELDRYVTALLWLTNDVIAVGLTKASEHHERVHIEAYPRDHLDVEARVASISLTSSLPAIANVAKKDVCIIAMQVCGSFLYCFGSRSVWQIRMAMDAKIDRFVVCENRHFPYTLARKLAQDVEAFGTISTFTLLPRLVDLVHSDEKNESNEVSWISSVFQSLIHGQAPDQYANQDVFPRFLFHDSMQQDVLLWDPEARWMYTVARNVTRMVFFHLSLEECPLWPPMLQMFVGIHGTCGLAIWFPLLDGVFPSPSASFTNDVHSLRLFLLCQDPLRSKTHELEFGTAWPTWELYQQVLCEYGIQLDGNANTSCQAVSIACPKSISNDSTVALQMTMLHANVTIDSDTNVLGMEPFFGVLVAISQDIFSMVASDASITSVYDAFVRVQPILHVAIEVSVRWNQWKWAEQMLQTLWEEFPYASTATEMLLWNVVEGFHVGIYSETEWKRVISLVRPREWDTENTMKRDFALGIDEYCEIIAQLARKCEPSRRKSIFRFAGDPCDLISICKARKQLKTAANFLILLDTSEILGSEEAENTEMMRVVVFRNNSAVELVEMCLNEKEWKLAEEIVRVVRRWQIVYSHEKSDGRECIDEKLAEMASGDLETRNFERLAWMCDHLQAKLPPNGREKAESDLDGEMMEWLSNELHQRFIVSHRALELRYLSQAFREAAYNSSQSASDVEMDMKTKLMESFKASDVEVTDVSGGCGSMYNIKVVSSQFEGKSRVIQHRMVNEVLKNEIKGMHGLTIRTETPAK</sequence>
<dbReference type="EMBL" id="CAIX01000141">
    <property type="protein sequence ID" value="CCI46795.1"/>
    <property type="molecule type" value="Genomic_DNA"/>
</dbReference>
<organism evidence="4 5">
    <name type="scientific">Albugo candida</name>
    <dbReference type="NCBI Taxonomy" id="65357"/>
    <lineage>
        <taxon>Eukaryota</taxon>
        <taxon>Sar</taxon>
        <taxon>Stramenopiles</taxon>
        <taxon>Oomycota</taxon>
        <taxon>Peronosporomycetes</taxon>
        <taxon>Albuginales</taxon>
        <taxon>Albuginaceae</taxon>
        <taxon>Albugo</taxon>
    </lineage>
</organism>
<proteinExistence type="predicted"/>
<name>A0A024GJ46_9STRA</name>
<feature type="domain" description="RIC1 C-terminal alpha solenoid region" evidence="3">
    <location>
        <begin position="1175"/>
        <end position="1334"/>
    </location>
</feature>
<dbReference type="Gene3D" id="3.30.300.90">
    <property type="entry name" value="BolA-like"/>
    <property type="match status" value="1"/>
</dbReference>
<evidence type="ECO:0000313" key="5">
    <source>
        <dbReference type="Proteomes" id="UP000053237"/>
    </source>
</evidence>
<dbReference type="InterPro" id="IPR036065">
    <property type="entry name" value="BolA-like_sf"/>
</dbReference>
<dbReference type="SUPFAM" id="SSF50978">
    <property type="entry name" value="WD40 repeat-like"/>
    <property type="match status" value="1"/>
</dbReference>
<accession>A0A024GJ46</accession>
<evidence type="ECO:0000313" key="4">
    <source>
        <dbReference type="EMBL" id="CCI46795.1"/>
    </source>
</evidence>
<dbReference type="InParanoid" id="A0A024GJ46"/>
<dbReference type="InterPro" id="IPR011044">
    <property type="entry name" value="Quino_amine_DH_bsu"/>
</dbReference>
<dbReference type="InterPro" id="IPR009771">
    <property type="entry name" value="RIC1_C"/>
</dbReference>
<dbReference type="InterPro" id="IPR036322">
    <property type="entry name" value="WD40_repeat_dom_sf"/>
</dbReference>
<dbReference type="GO" id="GO:0042147">
    <property type="term" value="P:retrograde transport, endosome to Golgi"/>
    <property type="evidence" value="ECO:0007669"/>
    <property type="project" value="TreeGrafter"/>
</dbReference>
<dbReference type="PANTHER" id="PTHR22746">
    <property type="entry name" value="RAB6A-GEF COMPLEX PARTNER PROTEIN 1"/>
    <property type="match status" value="1"/>
</dbReference>
<dbReference type="STRING" id="65357.A0A024GJ46"/>
<keyword evidence="2" id="KW-0472">Membrane</keyword>
<dbReference type="InterPro" id="IPR002634">
    <property type="entry name" value="BolA"/>
</dbReference>
<dbReference type="GO" id="GO:0006886">
    <property type="term" value="P:intracellular protein transport"/>
    <property type="evidence" value="ECO:0007669"/>
    <property type="project" value="InterPro"/>
</dbReference>
<dbReference type="GO" id="GO:0034066">
    <property type="term" value="C:Ric1-Rgp1 guanyl-nucleotide exchange factor complex"/>
    <property type="evidence" value="ECO:0007669"/>
    <property type="project" value="InterPro"/>
</dbReference>
<dbReference type="InterPro" id="IPR040096">
    <property type="entry name" value="Ric1"/>
</dbReference>
<dbReference type="GO" id="GO:0005829">
    <property type="term" value="C:cytosol"/>
    <property type="evidence" value="ECO:0007669"/>
    <property type="project" value="TreeGrafter"/>
</dbReference>
<comment type="caution">
    <text evidence="4">The sequence shown here is derived from an EMBL/GenBank/DDBJ whole genome shotgun (WGS) entry which is preliminary data.</text>
</comment>
<evidence type="ECO:0000259" key="3">
    <source>
        <dbReference type="Pfam" id="PF07064"/>
    </source>
</evidence>
<dbReference type="Pfam" id="PF07064">
    <property type="entry name" value="RIC1"/>
    <property type="match status" value="1"/>
</dbReference>
<dbReference type="SUPFAM" id="SSF50969">
    <property type="entry name" value="YVTN repeat-like/Quinoprotein amine dehydrogenase"/>
    <property type="match status" value="1"/>
</dbReference>
<evidence type="ECO:0000256" key="2">
    <source>
        <dbReference type="ARBA" id="ARBA00023136"/>
    </source>
</evidence>
<dbReference type="SUPFAM" id="SSF82657">
    <property type="entry name" value="BolA-like"/>
    <property type="match status" value="1"/>
</dbReference>
<comment type="subcellular location">
    <subcellularLocation>
        <location evidence="1">Membrane</location>
    </subcellularLocation>
</comment>
<evidence type="ECO:0000256" key="1">
    <source>
        <dbReference type="ARBA" id="ARBA00004370"/>
    </source>
</evidence>
<dbReference type="Pfam" id="PF01722">
    <property type="entry name" value="BolA"/>
    <property type="match status" value="1"/>
</dbReference>
<reference evidence="4 5" key="1">
    <citation type="submission" date="2012-05" db="EMBL/GenBank/DDBJ databases">
        <title>Recombination and specialization in a pathogen metapopulation.</title>
        <authorList>
            <person name="Gardiner A."/>
            <person name="Kemen E."/>
            <person name="Schultz-Larsen T."/>
            <person name="MacLean D."/>
            <person name="Van Oosterhout C."/>
            <person name="Jones J.D.G."/>
        </authorList>
    </citation>
    <scope>NUCLEOTIDE SEQUENCE [LARGE SCALE GENOMIC DNA]</scope>
    <source>
        <strain evidence="4 5">Ac Nc2</strain>
    </source>
</reference>